<dbReference type="InterPro" id="IPR011990">
    <property type="entry name" value="TPR-like_helical_dom_sf"/>
</dbReference>
<reference evidence="1 2" key="1">
    <citation type="submission" date="2019-04" db="EMBL/GenBank/DDBJ databases">
        <title>Thalassotalea guangxiensis sp. nov., isolated from sediment of the coastal wetland.</title>
        <authorList>
            <person name="Zheng S."/>
            <person name="Zhang D."/>
        </authorList>
    </citation>
    <scope>NUCLEOTIDE SEQUENCE [LARGE SCALE GENOMIC DNA]</scope>
    <source>
        <strain evidence="1 2">ZS-4</strain>
    </source>
</reference>
<comment type="caution">
    <text evidence="1">The sequence shown here is derived from an EMBL/GenBank/DDBJ whole genome shotgun (WGS) entry which is preliminary data.</text>
</comment>
<dbReference type="Proteomes" id="UP000307999">
    <property type="component" value="Unassembled WGS sequence"/>
</dbReference>
<dbReference type="EMBL" id="SWDB01000017">
    <property type="protein sequence ID" value="TKB45669.1"/>
    <property type="molecule type" value="Genomic_DNA"/>
</dbReference>
<evidence type="ECO:0000313" key="1">
    <source>
        <dbReference type="EMBL" id="TKB45669.1"/>
    </source>
</evidence>
<name>A0A4V5NUB1_9GAMM</name>
<dbReference type="Gene3D" id="1.25.40.10">
    <property type="entry name" value="Tetratricopeptide repeat domain"/>
    <property type="match status" value="1"/>
</dbReference>
<evidence type="ECO:0008006" key="3">
    <source>
        <dbReference type="Google" id="ProtNLM"/>
    </source>
</evidence>
<proteinExistence type="predicted"/>
<sequence>MIWNPFRKKTIDPDRNIVDKLANDLQDKGQIDKLEDGLLQIKKDPLNEKETESWHHLYGICAFQRGEHELASDRFKEGLDACPESSQIRFSLAQEYIFLGLPDKAFPLFDECLFPKVSREFTLAMSRYAYLFSEYERGIKYLNRFFEIYKEVKILDDHFLYVRGLPFFGTAWSHLAAHCILSDNKETLKSVTSDISSCCHDYDFDFLKTELAAILDNDFRKMIELLHSRQDGIRKYNGSTSYNDFKIALFESFSSKTFQEALDKINSVELSNNDFPWLEDIRTLAKAEAAHRFNHDSERELVGSFLDNQSMLFEPDHAVSFGLLGYQEVIKPHVEIVAANKSLRPTSH</sequence>
<gene>
    <name evidence="1" type="ORF">E8M12_07855</name>
</gene>
<dbReference type="SUPFAM" id="SSF48452">
    <property type="entry name" value="TPR-like"/>
    <property type="match status" value="1"/>
</dbReference>
<keyword evidence="2" id="KW-1185">Reference proteome</keyword>
<evidence type="ECO:0000313" key="2">
    <source>
        <dbReference type="Proteomes" id="UP000307999"/>
    </source>
</evidence>
<protein>
    <recommendedName>
        <fullName evidence="3">Tetratricopeptide repeat protein</fullName>
    </recommendedName>
</protein>
<accession>A0A4V5NUB1</accession>
<dbReference type="RefSeq" id="WP_136735533.1">
    <property type="nucleotide sequence ID" value="NZ_SWDB01000017.1"/>
</dbReference>
<dbReference type="AlphaFoldDB" id="A0A4V5NUB1"/>
<organism evidence="1 2">
    <name type="scientific">Thalassotalea mangrovi</name>
    <dbReference type="NCBI Taxonomy" id="2572245"/>
    <lineage>
        <taxon>Bacteria</taxon>
        <taxon>Pseudomonadati</taxon>
        <taxon>Pseudomonadota</taxon>
        <taxon>Gammaproteobacteria</taxon>
        <taxon>Alteromonadales</taxon>
        <taxon>Colwelliaceae</taxon>
        <taxon>Thalassotalea</taxon>
    </lineage>
</organism>
<dbReference type="OrthoDB" id="8584170at2"/>